<sequence length="456" mass="51924">MHITMSAVGWLNHGEGLFNIEDIADEFSRMVVRSLSLQKMIGVKFNSIYKEWENVLAFDKQAFQYGIEIINYYSKKVPDSNAPINPIKFGQLIATIRAIFHILHMRDIACDGILSDKKLFIDADGFLGVNHKIDHDSFSNSYVETLVNRRTSAVVDSIAVQFNKVCQTYVGVEFDDFPKLADLVIKSYTNSNEFLIGSISFFKMLIVDLLSISDENAERLLSVFLNEHDKIDFAISTADREYRLLRKCLILIRDDIIACPVSLFSYSSMAFYLDIIDNSLPDSPFKRDLFKITSQIHEQFETDIAQLLRETFEGAVIKNNIKKENEIPLLIGKGYVVLSGQIDVLAFIHGKLFVVECKDNPFKYNAKAVGNELNKFRKVSKGSYQYKLKNKIQDIIDNWESVMNYLGVTDPNTVAKHEPQGLFVIDSFSAAQLESDLPYPVITFADLSRFIQESIN</sequence>
<dbReference type="Proteomes" id="UP001596378">
    <property type="component" value="Unassembled WGS sequence"/>
</dbReference>
<evidence type="ECO:0000313" key="1">
    <source>
        <dbReference type="EMBL" id="MFC7149573.1"/>
    </source>
</evidence>
<gene>
    <name evidence="1" type="ORF">ACFQMJ_13630</name>
</gene>
<evidence type="ECO:0008006" key="3">
    <source>
        <dbReference type="Google" id="ProtNLM"/>
    </source>
</evidence>
<dbReference type="EMBL" id="JBHTAI010000007">
    <property type="protein sequence ID" value="MFC7149573.1"/>
    <property type="molecule type" value="Genomic_DNA"/>
</dbReference>
<dbReference type="RefSeq" id="WP_378051371.1">
    <property type="nucleotide sequence ID" value="NZ_JBHMDN010000034.1"/>
</dbReference>
<proteinExistence type="predicted"/>
<name>A0ABW2F8M8_9BACL</name>
<comment type="caution">
    <text evidence="1">The sequence shown here is derived from an EMBL/GenBank/DDBJ whole genome shotgun (WGS) entry which is preliminary data.</text>
</comment>
<protein>
    <recommendedName>
        <fullName evidence="3">Nuclease-like protein</fullName>
    </recommendedName>
</protein>
<accession>A0ABW2F8M8</accession>
<reference evidence="2" key="1">
    <citation type="journal article" date="2019" name="Int. J. Syst. Evol. Microbiol.">
        <title>The Global Catalogue of Microorganisms (GCM) 10K type strain sequencing project: providing services to taxonomists for standard genome sequencing and annotation.</title>
        <authorList>
            <consortium name="The Broad Institute Genomics Platform"/>
            <consortium name="The Broad Institute Genome Sequencing Center for Infectious Disease"/>
            <person name="Wu L."/>
            <person name="Ma J."/>
        </authorList>
    </citation>
    <scope>NUCLEOTIDE SEQUENCE [LARGE SCALE GENOMIC DNA]</scope>
    <source>
        <strain evidence="2">KCTC 12907</strain>
    </source>
</reference>
<organism evidence="1 2">
    <name type="scientific">Cohnella cellulosilytica</name>
    <dbReference type="NCBI Taxonomy" id="986710"/>
    <lineage>
        <taxon>Bacteria</taxon>
        <taxon>Bacillati</taxon>
        <taxon>Bacillota</taxon>
        <taxon>Bacilli</taxon>
        <taxon>Bacillales</taxon>
        <taxon>Paenibacillaceae</taxon>
        <taxon>Cohnella</taxon>
    </lineage>
</organism>
<keyword evidence="2" id="KW-1185">Reference proteome</keyword>
<evidence type="ECO:0000313" key="2">
    <source>
        <dbReference type="Proteomes" id="UP001596378"/>
    </source>
</evidence>